<evidence type="ECO:0000256" key="5">
    <source>
        <dbReference type="ARBA" id="ARBA00017935"/>
    </source>
</evidence>
<organism evidence="11 12">
    <name type="scientific">Kytococcus sedentarius (strain ATCC 14392 / DSM 20547 / JCM 11482 / CCUG 33030 / NBRC 15357 / NCTC 11040 / CCM 314 / 541)</name>
    <name type="common">Micrococcus sedentarius</name>
    <dbReference type="NCBI Taxonomy" id="478801"/>
    <lineage>
        <taxon>Bacteria</taxon>
        <taxon>Bacillati</taxon>
        <taxon>Actinomycetota</taxon>
        <taxon>Actinomycetes</taxon>
        <taxon>Micrococcales</taxon>
        <taxon>Kytococcaceae</taxon>
        <taxon>Kytococcus</taxon>
    </lineage>
</organism>
<reference evidence="11 12" key="1">
    <citation type="journal article" date="2009" name="Stand. Genomic Sci.">
        <title>Complete genome sequence of Kytococcus sedentarius type strain (541).</title>
        <authorList>
            <person name="Sims D."/>
            <person name="Brettin T."/>
            <person name="Detter J.C."/>
            <person name="Han C."/>
            <person name="Lapidus A."/>
            <person name="Copeland A."/>
            <person name="Glavina Del Rio T."/>
            <person name="Nolan M."/>
            <person name="Chen F."/>
            <person name="Lucas S."/>
            <person name="Tice H."/>
            <person name="Cheng J.F."/>
            <person name="Bruce D."/>
            <person name="Goodwin L."/>
            <person name="Pitluck S."/>
            <person name="Ovchinnikova G."/>
            <person name="Pati A."/>
            <person name="Ivanova N."/>
            <person name="Mavrommatis K."/>
            <person name="Chen A."/>
            <person name="Palaniappan K."/>
            <person name="D'haeseleer P."/>
            <person name="Chain P."/>
            <person name="Bristow J."/>
            <person name="Eisen J.A."/>
            <person name="Markowitz V."/>
            <person name="Hugenholtz P."/>
            <person name="Schneider S."/>
            <person name="Goker M."/>
            <person name="Pukall R."/>
            <person name="Kyrpides N.C."/>
            <person name="Klenk H.P."/>
        </authorList>
    </citation>
    <scope>NUCLEOTIDE SEQUENCE [LARGE SCALE GENOMIC DNA]</scope>
    <source>
        <strain evidence="12">ATCC 14392 / DSM 20547 / JCM 11482 / CCUG 33030 / NBRC 15357 / NCTC 11040 / CCM 314 / 541</strain>
    </source>
</reference>
<evidence type="ECO:0000256" key="3">
    <source>
        <dbReference type="ARBA" id="ARBA00010712"/>
    </source>
</evidence>
<evidence type="ECO:0000256" key="9">
    <source>
        <dbReference type="RuleBase" id="RU365045"/>
    </source>
</evidence>
<dbReference type="HOGENOM" id="CLU_111896_0_0_11"/>
<name>C7NKC6_KYTSD</name>
<dbReference type="Pfam" id="PF00583">
    <property type="entry name" value="Acetyltransf_1"/>
    <property type="match status" value="1"/>
</dbReference>
<dbReference type="PANTHER" id="PTHR43877">
    <property type="entry name" value="AMINOALKYLPHOSPHONATE N-ACETYLTRANSFERASE-RELATED-RELATED"/>
    <property type="match status" value="1"/>
</dbReference>
<keyword evidence="7 9" id="KW-0012">Acyltransferase</keyword>
<comment type="pathway">
    <text evidence="2 9">Amine and polyamine biosynthesis; ectoine biosynthesis; L-ectoine from L-aspartate 4-semialdehyde: step 2/3.</text>
</comment>
<gene>
    <name evidence="9" type="primary">ectA</name>
    <name evidence="11" type="ordered locus">Ksed_19640</name>
</gene>
<dbReference type="eggNOG" id="COG0456">
    <property type="taxonomic scope" value="Bacteria"/>
</dbReference>
<dbReference type="PROSITE" id="PS51186">
    <property type="entry name" value="GNAT"/>
    <property type="match status" value="1"/>
</dbReference>
<comment type="similarity">
    <text evidence="3 9">Belongs to the acetyltransferase family. EctA subfamily.</text>
</comment>
<dbReference type="AlphaFoldDB" id="C7NKC6"/>
<dbReference type="KEGG" id="kse:Ksed_19640"/>
<evidence type="ECO:0000259" key="10">
    <source>
        <dbReference type="PROSITE" id="PS51186"/>
    </source>
</evidence>
<evidence type="ECO:0000313" key="12">
    <source>
        <dbReference type="Proteomes" id="UP000006666"/>
    </source>
</evidence>
<keyword evidence="6 9" id="KW-0808">Transferase</keyword>
<evidence type="ECO:0000256" key="6">
    <source>
        <dbReference type="ARBA" id="ARBA00022679"/>
    </source>
</evidence>
<accession>C7NKC6</accession>
<dbReference type="Proteomes" id="UP000006666">
    <property type="component" value="Chromosome"/>
</dbReference>
<evidence type="ECO:0000313" key="11">
    <source>
        <dbReference type="EMBL" id="ACV06964.1"/>
    </source>
</evidence>
<dbReference type="Gene3D" id="3.40.630.30">
    <property type="match status" value="1"/>
</dbReference>
<dbReference type="RefSeq" id="WP_015779904.1">
    <property type="nucleotide sequence ID" value="NC_013169.1"/>
</dbReference>
<evidence type="ECO:0000256" key="2">
    <source>
        <dbReference type="ARBA" id="ARBA00004978"/>
    </source>
</evidence>
<dbReference type="EMBL" id="CP001686">
    <property type="protein sequence ID" value="ACV06964.1"/>
    <property type="molecule type" value="Genomic_DNA"/>
</dbReference>
<evidence type="ECO:0000256" key="1">
    <source>
        <dbReference type="ARBA" id="ARBA00003741"/>
    </source>
</evidence>
<dbReference type="CDD" id="cd04301">
    <property type="entry name" value="NAT_SF"/>
    <property type="match status" value="1"/>
</dbReference>
<evidence type="ECO:0000256" key="4">
    <source>
        <dbReference type="ARBA" id="ARBA00012355"/>
    </source>
</evidence>
<dbReference type="InterPro" id="IPR012772">
    <property type="entry name" value="Ectoine_EctA"/>
</dbReference>
<comment type="catalytic activity">
    <reaction evidence="8 9">
        <text>L-2,4-diaminobutanoate + acetyl-CoA = (2S)-4-acetamido-2-aminobutanoate + CoA + H(+)</text>
        <dbReference type="Rhea" id="RHEA:16901"/>
        <dbReference type="ChEBI" id="CHEBI:15378"/>
        <dbReference type="ChEBI" id="CHEBI:57287"/>
        <dbReference type="ChEBI" id="CHEBI:57288"/>
        <dbReference type="ChEBI" id="CHEBI:58761"/>
        <dbReference type="ChEBI" id="CHEBI:58929"/>
        <dbReference type="EC" id="2.3.1.178"/>
    </reaction>
</comment>
<dbReference type="InterPro" id="IPR016181">
    <property type="entry name" value="Acyl_CoA_acyltransferase"/>
</dbReference>
<dbReference type="InterPro" id="IPR000182">
    <property type="entry name" value="GNAT_dom"/>
</dbReference>
<dbReference type="SUPFAM" id="SSF55729">
    <property type="entry name" value="Acyl-CoA N-acyltransferases (Nat)"/>
    <property type="match status" value="1"/>
</dbReference>
<dbReference type="GO" id="GO:0019491">
    <property type="term" value="P:ectoine biosynthetic process"/>
    <property type="evidence" value="ECO:0007669"/>
    <property type="project" value="UniProtKB-UniPathway"/>
</dbReference>
<dbReference type="UniPathway" id="UPA00067">
    <property type="reaction ID" value="UER00122"/>
</dbReference>
<dbReference type="NCBIfam" id="TIGR02406">
    <property type="entry name" value="ectoine_EctA"/>
    <property type="match status" value="1"/>
</dbReference>
<keyword evidence="12" id="KW-1185">Reference proteome</keyword>
<dbReference type="InterPro" id="IPR050832">
    <property type="entry name" value="Bact_Acetyltransf"/>
</dbReference>
<protein>
    <recommendedName>
        <fullName evidence="5 9">L-2,4-diaminobutyric acid acetyltransferase</fullName>
        <shortName evidence="9">DABA acetyltransferase</shortName>
        <ecNumber evidence="4 9">2.3.1.178</ecNumber>
    </recommendedName>
</protein>
<comment type="function">
    <text evidence="1 9">Catalyzes the acetylation of L-2,4-diaminobutyrate (DABA) to gamma-N-acetyl-alpha,gamma-diaminobutyric acid (ADABA) with acetyl coenzyme A.</text>
</comment>
<evidence type="ECO:0000256" key="8">
    <source>
        <dbReference type="ARBA" id="ARBA00048924"/>
    </source>
</evidence>
<dbReference type="GO" id="GO:0033816">
    <property type="term" value="F:diaminobutyrate acetyltransferase activity"/>
    <property type="evidence" value="ECO:0007669"/>
    <property type="project" value="UniProtKB-EC"/>
</dbReference>
<feature type="domain" description="N-acetyltransferase" evidence="10">
    <location>
        <begin position="16"/>
        <end position="168"/>
    </location>
</feature>
<dbReference type="EC" id="2.3.1.178" evidence="4 9"/>
<evidence type="ECO:0000256" key="7">
    <source>
        <dbReference type="ARBA" id="ARBA00023315"/>
    </source>
</evidence>
<proteinExistence type="inferred from homology"/>
<dbReference type="STRING" id="478801.Ksed_19640"/>
<sequence>MTSDAQPTGADAQPAVTFRAATLDDGAAMWRIARDSQVLDVNTSYAYLLMARDFGAHSAVAEVDGEIVGYCMSYLRPQDPDTVFVWQIAVDASQRGRGLAGRLLDAVVDATGARALESTVTTDNDASNALFARFAERRGATETVTEFITRDHFPPDDVHDAELLHRIEPLTPA</sequence>